<dbReference type="SUPFAM" id="SSF111038">
    <property type="entry name" value="YjbQ-like"/>
    <property type="match status" value="1"/>
</dbReference>
<dbReference type="InterPro" id="IPR002088">
    <property type="entry name" value="Prenyl_trans_a"/>
</dbReference>
<name>A0A310SKX8_9HYME</name>
<evidence type="ECO:0000256" key="3">
    <source>
        <dbReference type="ARBA" id="ARBA00014772"/>
    </source>
</evidence>
<organism evidence="10 11">
    <name type="scientific">Eufriesea mexicana</name>
    <dbReference type="NCBI Taxonomy" id="516756"/>
    <lineage>
        <taxon>Eukaryota</taxon>
        <taxon>Metazoa</taxon>
        <taxon>Ecdysozoa</taxon>
        <taxon>Arthropoda</taxon>
        <taxon>Hexapoda</taxon>
        <taxon>Insecta</taxon>
        <taxon>Pterygota</taxon>
        <taxon>Neoptera</taxon>
        <taxon>Endopterygota</taxon>
        <taxon>Hymenoptera</taxon>
        <taxon>Apocrita</taxon>
        <taxon>Aculeata</taxon>
        <taxon>Apoidea</taxon>
        <taxon>Anthophila</taxon>
        <taxon>Apidae</taxon>
        <taxon>Eufriesea</taxon>
    </lineage>
</organism>
<dbReference type="PANTHER" id="PTHR11129:SF2">
    <property type="entry name" value="GERANYLGERANYL TRANSFERASE TYPE-2 SUBUNIT ALPHA"/>
    <property type="match status" value="1"/>
</dbReference>
<dbReference type="NCBIfam" id="TIGR00149">
    <property type="entry name" value="TIGR00149_YjbQ"/>
    <property type="match status" value="1"/>
</dbReference>
<dbReference type="Gene3D" id="1.25.40.120">
    <property type="entry name" value="Protein prenylyltransferase"/>
    <property type="match status" value="3"/>
</dbReference>
<dbReference type="PANTHER" id="PTHR11129">
    <property type="entry name" value="PROTEIN FARNESYLTRANSFERASE ALPHA SUBUNIT/RAB GERANYLGERANYL TRANSFERASE ALPHA SUBUNIT"/>
    <property type="match status" value="1"/>
</dbReference>
<evidence type="ECO:0000256" key="7">
    <source>
        <dbReference type="ARBA" id="ARBA00031267"/>
    </source>
</evidence>
<dbReference type="InterPro" id="IPR001602">
    <property type="entry name" value="UPF0047_YjbQ-like"/>
</dbReference>
<evidence type="ECO:0000256" key="2">
    <source>
        <dbReference type="ARBA" id="ARBA00012656"/>
    </source>
</evidence>
<evidence type="ECO:0000313" key="11">
    <source>
        <dbReference type="Proteomes" id="UP000250275"/>
    </source>
</evidence>
<accession>A0A310SKX8</accession>
<evidence type="ECO:0000256" key="6">
    <source>
        <dbReference type="ARBA" id="ARBA00022737"/>
    </source>
</evidence>
<dbReference type="GO" id="GO:0005968">
    <property type="term" value="C:Rab-protein geranylgeranyltransferase complex"/>
    <property type="evidence" value="ECO:0007669"/>
    <property type="project" value="TreeGrafter"/>
</dbReference>
<keyword evidence="6" id="KW-0677">Repeat</keyword>
<dbReference type="EMBL" id="KQ761402">
    <property type="protein sequence ID" value="OAD57556.1"/>
    <property type="molecule type" value="Genomic_DNA"/>
</dbReference>
<sequence>QHGRVKVRTTAEQEALKRKERAEKLSRYRTSMSIIFNKRKDKIYDEELMMVTQRMVLQNPDIYTLWNIRREAFISNNWDENLLKEFYQNELTLTENCLKQNPKSYWVWYQRIWIMNHLVDCDWKKELMLCTKCLNLDDRNFHCWNYREFVVQKAGISPEEEFQFATSKILNNFSNYSSWHYRSQLLSKIFYNSDQNRINEKKKEELDLVMNATFTDPSDSSAWFYQRWLLDTHGCLTTLSQALIKDNSVILFVNKNIPAESIFLQINNKDEDVQWKSWQETKISKLWFGKVKKQLDEIKAVEIKIDEISYPLLCVNQKWVYRKRKYESYSNEDQLLEQLSSYKQLVEMEPNNKWAYLTAILLMRKINFIKYYKNILIYLNVLVNIDSLRTNYYKDLLHCWNYREFVVQKAGISPEEEFQFATSKILNNFSNYSSWHYRSQLLSKIFYNSDQNRINEKKKEELDLVMNATFTDPSDSSAWFYQRWLLDTHGCLTTLSQALIKDNSVILFVNKNIPAESIFLQINNKDEDVQWKSWQETKISKLWFGKVKKQLDEIKAVEIKIDEISYPLLCVNQKWVYRKRKYESYSNEDQLLEQLSSYKQLVEMEPNNKWAYLTAILLMRKINFIKYYKNILIYLNVLVNIDSLRTNYYKDLPYHIMASSNRRFQIGSAWFQTKINLRPQRRGIHHVTEEILRRIPELCEFSVGLCHIQTSLALNENWDPDVRDDVEMMLNKIIPEGLAYRHSCEGPDDMPAHIKACFLGSSLSIPITDGKLTLGTWQGIWLCEHRNDAGSRKIAITLTGCLRDPARSPLSLVSPIASTSS</sequence>
<comment type="function">
    <text evidence="9">Catalyzes the transfer of a geranyl-geranyl moiety from geranyl-geranyl pyrophosphate to cysteines occuring in specific C-terminal amino acid sequences.</text>
</comment>
<dbReference type="GO" id="GO:0097354">
    <property type="term" value="P:prenylation"/>
    <property type="evidence" value="ECO:0007669"/>
    <property type="project" value="UniProtKB-UniRule"/>
</dbReference>
<evidence type="ECO:0000313" key="10">
    <source>
        <dbReference type="EMBL" id="OAD57556.1"/>
    </source>
</evidence>
<dbReference type="AlphaFoldDB" id="A0A310SKX8"/>
<dbReference type="Gene3D" id="2.60.120.460">
    <property type="entry name" value="YjbQ-like"/>
    <property type="match status" value="1"/>
</dbReference>
<comment type="similarity">
    <text evidence="1 9">Belongs to the protein prenyltransferase subunit alpha family.</text>
</comment>
<keyword evidence="5 9" id="KW-0808">Transferase</keyword>
<proteinExistence type="inferred from homology"/>
<dbReference type="EC" id="2.5.1.60" evidence="2 9"/>
<dbReference type="OrthoDB" id="1658at2759"/>
<dbReference type="SUPFAM" id="SSF48439">
    <property type="entry name" value="Protein prenylyltransferase"/>
    <property type="match status" value="2"/>
</dbReference>
<evidence type="ECO:0000256" key="4">
    <source>
        <dbReference type="ARBA" id="ARBA00022602"/>
    </source>
</evidence>
<keyword evidence="11" id="KW-1185">Reference proteome</keyword>
<gene>
    <name evidence="10" type="ORF">WN48_01734</name>
</gene>
<dbReference type="Proteomes" id="UP000250275">
    <property type="component" value="Unassembled WGS sequence"/>
</dbReference>
<dbReference type="PROSITE" id="PS51147">
    <property type="entry name" value="PFTA"/>
    <property type="match status" value="6"/>
</dbReference>
<dbReference type="PROSITE" id="PS01314">
    <property type="entry name" value="UPF0047"/>
    <property type="match status" value="1"/>
</dbReference>
<evidence type="ECO:0000256" key="1">
    <source>
        <dbReference type="ARBA" id="ARBA00006734"/>
    </source>
</evidence>
<comment type="catalytic activity">
    <reaction evidence="8 9">
        <text>geranylgeranyl diphosphate + L-cysteinyl-[protein] = S-geranylgeranyl-L-cysteinyl-[protein] + diphosphate</text>
        <dbReference type="Rhea" id="RHEA:21240"/>
        <dbReference type="Rhea" id="RHEA-COMP:10131"/>
        <dbReference type="Rhea" id="RHEA-COMP:11537"/>
        <dbReference type="ChEBI" id="CHEBI:29950"/>
        <dbReference type="ChEBI" id="CHEBI:33019"/>
        <dbReference type="ChEBI" id="CHEBI:57533"/>
        <dbReference type="ChEBI" id="CHEBI:86021"/>
        <dbReference type="EC" id="2.5.1.60"/>
    </reaction>
</comment>
<dbReference type="InterPro" id="IPR035917">
    <property type="entry name" value="YjbQ-like_sf"/>
</dbReference>
<reference evidence="10 11" key="1">
    <citation type="submission" date="2015-07" db="EMBL/GenBank/DDBJ databases">
        <title>The genome of Eufriesea mexicana.</title>
        <authorList>
            <person name="Pan H."/>
            <person name="Kapheim K."/>
        </authorList>
    </citation>
    <scope>NUCLEOTIDE SEQUENCE [LARGE SCALE GENOMIC DNA]</scope>
    <source>
        <strain evidence="10">0111107269</strain>
        <tissue evidence="10">Whole body</tissue>
    </source>
</reference>
<evidence type="ECO:0000256" key="9">
    <source>
        <dbReference type="RuleBase" id="RU367120"/>
    </source>
</evidence>
<protein>
    <recommendedName>
        <fullName evidence="3 9">Geranylgeranyl transferase type-2 subunit alpha</fullName>
        <ecNumber evidence="2 9">2.5.1.60</ecNumber>
    </recommendedName>
    <alternativeName>
        <fullName evidence="7 9">Geranylgeranyl transferase type II subunit alpha</fullName>
    </alternativeName>
</protein>
<evidence type="ECO:0000256" key="8">
    <source>
        <dbReference type="ARBA" id="ARBA00047658"/>
    </source>
</evidence>
<dbReference type="FunFam" id="1.25.40.120:FF:000035">
    <property type="entry name" value="Geranylgeranyl transferase type-2 subunit alpha"/>
    <property type="match status" value="1"/>
</dbReference>
<keyword evidence="4 9" id="KW-0637">Prenyltransferase</keyword>
<feature type="non-terminal residue" evidence="10">
    <location>
        <position position="1"/>
    </location>
</feature>
<evidence type="ECO:0000256" key="5">
    <source>
        <dbReference type="ARBA" id="ARBA00022679"/>
    </source>
</evidence>
<dbReference type="Gene3D" id="2.60.40.1130">
    <property type="entry name" value="Rab geranylgeranyltransferase alpha-subunit, insert domain"/>
    <property type="match status" value="1"/>
</dbReference>
<dbReference type="Pfam" id="PF01239">
    <property type="entry name" value="PPTA"/>
    <property type="match status" value="6"/>
</dbReference>
<dbReference type="Pfam" id="PF01894">
    <property type="entry name" value="YjbQ"/>
    <property type="match status" value="1"/>
</dbReference>
<dbReference type="GO" id="GO:0004663">
    <property type="term" value="F:Rab geranylgeranyltransferase activity"/>
    <property type="evidence" value="ECO:0007669"/>
    <property type="project" value="UniProtKB-UniRule"/>
</dbReference>